<dbReference type="Proteomes" id="UP000271162">
    <property type="component" value="Unassembled WGS sequence"/>
</dbReference>
<reference evidence="2 3" key="2">
    <citation type="submission" date="2018-11" db="EMBL/GenBank/DDBJ databases">
        <authorList>
            <consortium name="Pathogen Informatics"/>
        </authorList>
    </citation>
    <scope>NUCLEOTIDE SEQUENCE [LARGE SCALE GENOMIC DNA]</scope>
</reference>
<accession>A0A0N4YU58</accession>
<name>A0A0N4YU58_NIPBR</name>
<reference evidence="4" key="1">
    <citation type="submission" date="2017-02" db="UniProtKB">
        <authorList>
            <consortium name="WormBaseParasite"/>
        </authorList>
    </citation>
    <scope>IDENTIFICATION</scope>
</reference>
<proteinExistence type="predicted"/>
<gene>
    <name evidence="2" type="ORF">NBR_LOCUS20781</name>
</gene>
<sequence length="89" mass="10970">MLFWEWRRILRQKIRNTVPRSKLTYQQWSKRRLITAFVMFFIGWKVFGVTLSDYALWEVNELTGEGRLMSPREGRERRFVYLSIFIYAE</sequence>
<evidence type="ECO:0000313" key="3">
    <source>
        <dbReference type="Proteomes" id="UP000271162"/>
    </source>
</evidence>
<keyword evidence="3" id="KW-1185">Reference proteome</keyword>
<feature type="transmembrane region" description="Helical" evidence="1">
    <location>
        <begin position="33"/>
        <end position="57"/>
    </location>
</feature>
<dbReference type="WBParaSite" id="NBR_0002078001-mRNA-1">
    <property type="protein sequence ID" value="NBR_0002078001-mRNA-1"/>
    <property type="gene ID" value="NBR_0002078001"/>
</dbReference>
<keyword evidence="1" id="KW-1133">Transmembrane helix</keyword>
<organism evidence="4">
    <name type="scientific">Nippostrongylus brasiliensis</name>
    <name type="common">Rat hookworm</name>
    <dbReference type="NCBI Taxonomy" id="27835"/>
    <lineage>
        <taxon>Eukaryota</taxon>
        <taxon>Metazoa</taxon>
        <taxon>Ecdysozoa</taxon>
        <taxon>Nematoda</taxon>
        <taxon>Chromadorea</taxon>
        <taxon>Rhabditida</taxon>
        <taxon>Rhabditina</taxon>
        <taxon>Rhabditomorpha</taxon>
        <taxon>Strongyloidea</taxon>
        <taxon>Heligmosomidae</taxon>
        <taxon>Nippostrongylus</taxon>
    </lineage>
</organism>
<keyword evidence="1" id="KW-0812">Transmembrane</keyword>
<keyword evidence="1" id="KW-0472">Membrane</keyword>
<dbReference type="AlphaFoldDB" id="A0A0N4YU58"/>
<evidence type="ECO:0000256" key="1">
    <source>
        <dbReference type="SAM" id="Phobius"/>
    </source>
</evidence>
<evidence type="ECO:0000313" key="2">
    <source>
        <dbReference type="EMBL" id="VDL84519.1"/>
    </source>
</evidence>
<protein>
    <submittedName>
        <fullName evidence="4">Cytochrome c oxidase accessory protein CcoG</fullName>
    </submittedName>
</protein>
<dbReference type="OMA" id="VWEWRRM"/>
<dbReference type="EMBL" id="UYSL01025511">
    <property type="protein sequence ID" value="VDL84519.1"/>
    <property type="molecule type" value="Genomic_DNA"/>
</dbReference>
<evidence type="ECO:0000313" key="4">
    <source>
        <dbReference type="WBParaSite" id="NBR_0002078001-mRNA-1"/>
    </source>
</evidence>